<dbReference type="CDD" id="cd09019">
    <property type="entry name" value="galactose_mutarotase_like"/>
    <property type="match status" value="1"/>
</dbReference>
<dbReference type="InterPro" id="IPR047215">
    <property type="entry name" value="Galactose_mutarotase-like"/>
</dbReference>
<evidence type="ECO:0000256" key="7">
    <source>
        <dbReference type="ARBA" id="ARBA00023277"/>
    </source>
</evidence>
<keyword evidence="6 8" id="KW-0413">Isomerase</keyword>
<dbReference type="SUPFAM" id="SSF74650">
    <property type="entry name" value="Galactose mutarotase-like"/>
    <property type="match status" value="1"/>
</dbReference>
<dbReference type="AlphaFoldDB" id="A0A9D9I1M6"/>
<comment type="pathway">
    <text evidence="2 8">Carbohydrate metabolism; hexose metabolism.</text>
</comment>
<dbReference type="NCBIfam" id="NF008277">
    <property type="entry name" value="PRK11055.1"/>
    <property type="match status" value="1"/>
</dbReference>
<comment type="similarity">
    <text evidence="3 8">Belongs to the aldose epimerase family.</text>
</comment>
<dbReference type="GO" id="GO:0004034">
    <property type="term" value="F:aldose 1-epimerase activity"/>
    <property type="evidence" value="ECO:0007669"/>
    <property type="project" value="UniProtKB-EC"/>
</dbReference>
<reference evidence="12" key="2">
    <citation type="journal article" date="2021" name="PeerJ">
        <title>Extensive microbial diversity within the chicken gut microbiome revealed by metagenomics and culture.</title>
        <authorList>
            <person name="Gilroy R."/>
            <person name="Ravi A."/>
            <person name="Getino M."/>
            <person name="Pursley I."/>
            <person name="Horton D.L."/>
            <person name="Alikhan N.F."/>
            <person name="Baker D."/>
            <person name="Gharbi K."/>
            <person name="Hall N."/>
            <person name="Watson M."/>
            <person name="Adriaenssens E.M."/>
            <person name="Foster-Nyarko E."/>
            <person name="Jarju S."/>
            <person name="Secka A."/>
            <person name="Antonio M."/>
            <person name="Oren A."/>
            <person name="Chaudhuri R.R."/>
            <person name="La Ragione R."/>
            <person name="Hildebrand F."/>
            <person name="Pallen M.J."/>
        </authorList>
    </citation>
    <scope>NUCLEOTIDE SEQUENCE</scope>
    <source>
        <strain evidence="12">E3-2379</strain>
    </source>
</reference>
<evidence type="ECO:0000256" key="3">
    <source>
        <dbReference type="ARBA" id="ARBA00006206"/>
    </source>
</evidence>
<accession>A0A9D9I1M6</accession>
<evidence type="ECO:0000313" key="12">
    <source>
        <dbReference type="EMBL" id="MBO8463947.1"/>
    </source>
</evidence>
<dbReference type="GO" id="GO:0033499">
    <property type="term" value="P:galactose catabolic process via UDP-galactose, Leloir pathway"/>
    <property type="evidence" value="ECO:0007669"/>
    <property type="project" value="TreeGrafter"/>
</dbReference>
<dbReference type="PIRSF" id="PIRSF005096">
    <property type="entry name" value="GALM"/>
    <property type="match status" value="1"/>
</dbReference>
<evidence type="ECO:0000256" key="10">
    <source>
        <dbReference type="PIRSR" id="PIRSR005096-2"/>
    </source>
</evidence>
<dbReference type="Proteomes" id="UP000823618">
    <property type="component" value="Unassembled WGS sequence"/>
</dbReference>
<feature type="binding site" evidence="11">
    <location>
        <begin position="82"/>
        <end position="83"/>
    </location>
    <ligand>
        <name>beta-D-galactose</name>
        <dbReference type="ChEBI" id="CHEBI:27667"/>
    </ligand>
</feature>
<dbReference type="Pfam" id="PF01263">
    <property type="entry name" value="Aldose_epim"/>
    <property type="match status" value="1"/>
</dbReference>
<keyword evidence="7 8" id="KW-0119">Carbohydrate metabolism</keyword>
<protein>
    <recommendedName>
        <fullName evidence="5 8">Aldose 1-epimerase</fullName>
        <ecNumber evidence="4 8">5.1.3.3</ecNumber>
    </recommendedName>
</protein>
<proteinExistence type="inferred from homology"/>
<feature type="binding site" evidence="10">
    <location>
        <position position="250"/>
    </location>
    <ligand>
        <name>beta-D-galactose</name>
        <dbReference type="ChEBI" id="CHEBI:27667"/>
    </ligand>
</feature>
<name>A0A9D9I1M6_9FIRM</name>
<dbReference type="PROSITE" id="PS00545">
    <property type="entry name" value="ALDOSE_1_EPIMERASE"/>
    <property type="match status" value="1"/>
</dbReference>
<organism evidence="12 13">
    <name type="scientific">Candidatus Scybalomonas excrementavium</name>
    <dbReference type="NCBI Taxonomy" id="2840943"/>
    <lineage>
        <taxon>Bacteria</taxon>
        <taxon>Bacillati</taxon>
        <taxon>Bacillota</taxon>
        <taxon>Clostridia</taxon>
        <taxon>Lachnospirales</taxon>
        <taxon>Lachnospiraceae</taxon>
        <taxon>Lachnospiraceae incertae sedis</taxon>
        <taxon>Candidatus Scybalomonas</taxon>
    </lineage>
</organism>
<evidence type="ECO:0000256" key="11">
    <source>
        <dbReference type="PIRSR" id="PIRSR005096-3"/>
    </source>
</evidence>
<dbReference type="EC" id="5.1.3.3" evidence="4 8"/>
<evidence type="ECO:0000256" key="4">
    <source>
        <dbReference type="ARBA" id="ARBA00013185"/>
    </source>
</evidence>
<dbReference type="PANTHER" id="PTHR10091:SF0">
    <property type="entry name" value="GALACTOSE MUTAROTASE"/>
    <property type="match status" value="1"/>
</dbReference>
<evidence type="ECO:0000256" key="2">
    <source>
        <dbReference type="ARBA" id="ARBA00005028"/>
    </source>
</evidence>
<reference evidence="12" key="1">
    <citation type="submission" date="2020-10" db="EMBL/GenBank/DDBJ databases">
        <authorList>
            <person name="Gilroy R."/>
        </authorList>
    </citation>
    <scope>NUCLEOTIDE SEQUENCE</scope>
    <source>
        <strain evidence="12">E3-2379</strain>
    </source>
</reference>
<dbReference type="InterPro" id="IPR008183">
    <property type="entry name" value="Aldose_1/G6P_1-epimerase"/>
</dbReference>
<dbReference type="GO" id="GO:0030246">
    <property type="term" value="F:carbohydrate binding"/>
    <property type="evidence" value="ECO:0007669"/>
    <property type="project" value="InterPro"/>
</dbReference>
<dbReference type="InterPro" id="IPR015443">
    <property type="entry name" value="Aldose_1-epimerase"/>
</dbReference>
<dbReference type="EMBL" id="JADIML010000232">
    <property type="protein sequence ID" value="MBO8463947.1"/>
    <property type="molecule type" value="Genomic_DNA"/>
</dbReference>
<evidence type="ECO:0000313" key="13">
    <source>
        <dbReference type="Proteomes" id="UP000823618"/>
    </source>
</evidence>
<comment type="caution">
    <text evidence="12">The sequence shown here is derived from an EMBL/GenBank/DDBJ whole genome shotgun (WGS) entry which is preliminary data.</text>
</comment>
<evidence type="ECO:0000256" key="8">
    <source>
        <dbReference type="PIRNR" id="PIRNR005096"/>
    </source>
</evidence>
<evidence type="ECO:0000256" key="6">
    <source>
        <dbReference type="ARBA" id="ARBA00023235"/>
    </source>
</evidence>
<dbReference type="PANTHER" id="PTHR10091">
    <property type="entry name" value="ALDOSE-1-EPIMERASE"/>
    <property type="match status" value="1"/>
</dbReference>
<sequence>MTKITKSIYGTTKTGEQASCYRLENSHGFYVTITDFGGTILSFVVPNKKGEFTDIVLGYRSLTEYEQRNGAYFGALIGRCGNRIANGTFSLNGKDYSLACNNGPNHLHGGIIGFSHKIWNASIEQDALKLTLHSPDGEEGYPGNLDVTVTYTWNDQNILGIHYEAISDADTLVNLTNHTYFNLNGHDSGSIENQMLKLFASSYLPTDSTLIPTGEIRSVIDTPFDFRKAKPIGQDLHANDTQIQSANGYDHNFVLENSGTLSLFAEAYSETSGIGLRGKTTLPGVQVYTGNGISNEIPCKNGATYAPYQGFALETQLFPDGIHHEHFPSPILKAGEKYDTMTTYEIFTP</sequence>
<dbReference type="InterPro" id="IPR014718">
    <property type="entry name" value="GH-type_carb-bd"/>
</dbReference>
<feature type="binding site" evidence="11">
    <location>
        <begin position="178"/>
        <end position="180"/>
    </location>
    <ligand>
        <name>beta-D-galactose</name>
        <dbReference type="ChEBI" id="CHEBI:27667"/>
    </ligand>
</feature>
<feature type="active site" description="Proton acceptor" evidence="9">
    <location>
        <position position="314"/>
    </location>
</feature>
<comment type="catalytic activity">
    <reaction evidence="1 8">
        <text>alpha-D-glucose = beta-D-glucose</text>
        <dbReference type="Rhea" id="RHEA:10264"/>
        <dbReference type="ChEBI" id="CHEBI:15903"/>
        <dbReference type="ChEBI" id="CHEBI:17925"/>
        <dbReference type="EC" id="5.1.3.3"/>
    </reaction>
</comment>
<evidence type="ECO:0000256" key="1">
    <source>
        <dbReference type="ARBA" id="ARBA00001614"/>
    </source>
</evidence>
<dbReference type="Gene3D" id="2.70.98.10">
    <property type="match status" value="1"/>
</dbReference>
<evidence type="ECO:0000256" key="5">
    <source>
        <dbReference type="ARBA" id="ARBA00014165"/>
    </source>
</evidence>
<dbReference type="InterPro" id="IPR011013">
    <property type="entry name" value="Gal_mutarotase_sf_dom"/>
</dbReference>
<dbReference type="GO" id="GO:0006006">
    <property type="term" value="P:glucose metabolic process"/>
    <property type="evidence" value="ECO:0007669"/>
    <property type="project" value="TreeGrafter"/>
</dbReference>
<feature type="active site" description="Proton donor" evidence="9">
    <location>
        <position position="178"/>
    </location>
</feature>
<evidence type="ECO:0000256" key="9">
    <source>
        <dbReference type="PIRSR" id="PIRSR005096-1"/>
    </source>
</evidence>
<dbReference type="InterPro" id="IPR018052">
    <property type="entry name" value="Ald1_epimerase_CS"/>
</dbReference>
<gene>
    <name evidence="12" type="ORF">IAC13_08455</name>
</gene>